<dbReference type="RefSeq" id="WP_120626570.1">
    <property type="nucleotide sequence ID" value="NZ_RAWG01000108.1"/>
</dbReference>
<sequence>MARSEVFRFLKALAQQPEQVLRLRTLSKPEVLASAWRSGYAFSEAEFDEAVWGIEQHLAGLLGEPFDLSFSLWETMWGKYYLEFLVDNSVGAVTPHDIEAFLGARPQGKENSR</sequence>
<proteinExistence type="predicted"/>
<gene>
    <name evidence="1" type="ORF">D7X12_18375</name>
</gene>
<organism evidence="1 2">
    <name type="scientific">Corallococcus sicarius</name>
    <dbReference type="NCBI Taxonomy" id="2316726"/>
    <lineage>
        <taxon>Bacteria</taxon>
        <taxon>Pseudomonadati</taxon>
        <taxon>Myxococcota</taxon>
        <taxon>Myxococcia</taxon>
        <taxon>Myxococcales</taxon>
        <taxon>Cystobacterineae</taxon>
        <taxon>Myxococcaceae</taxon>
        <taxon>Corallococcus</taxon>
    </lineage>
</organism>
<name>A0A3A8NPN2_9BACT</name>
<keyword evidence="2" id="KW-1185">Reference proteome</keyword>
<evidence type="ECO:0000313" key="2">
    <source>
        <dbReference type="Proteomes" id="UP000273405"/>
    </source>
</evidence>
<dbReference type="EMBL" id="RAWG01000108">
    <property type="protein sequence ID" value="RKH41374.1"/>
    <property type="molecule type" value="Genomic_DNA"/>
</dbReference>
<dbReference type="OrthoDB" id="582966at2"/>
<evidence type="ECO:0000313" key="1">
    <source>
        <dbReference type="EMBL" id="RKH41374.1"/>
    </source>
</evidence>
<evidence type="ECO:0008006" key="3">
    <source>
        <dbReference type="Google" id="ProtNLM"/>
    </source>
</evidence>
<dbReference type="Proteomes" id="UP000273405">
    <property type="component" value="Unassembled WGS sequence"/>
</dbReference>
<protein>
    <recommendedName>
        <fullName evidence="3">Nif11 family protein</fullName>
    </recommendedName>
</protein>
<reference evidence="2" key="1">
    <citation type="submission" date="2018-09" db="EMBL/GenBank/DDBJ databases">
        <authorList>
            <person name="Livingstone P.G."/>
            <person name="Whitworth D.E."/>
        </authorList>
    </citation>
    <scope>NUCLEOTIDE SEQUENCE [LARGE SCALE GENOMIC DNA]</scope>
    <source>
        <strain evidence="2">CA040B</strain>
    </source>
</reference>
<accession>A0A3A8NPN2</accession>
<comment type="caution">
    <text evidence="1">The sequence shown here is derived from an EMBL/GenBank/DDBJ whole genome shotgun (WGS) entry which is preliminary data.</text>
</comment>
<dbReference type="AlphaFoldDB" id="A0A3A8NPN2"/>